<sequence length="101" mass="11164">MDQNKDGCPTLLGYSTAVGGAGTKRGAESKYQMLYKMSQTCFKFQASVWNNSASNRCSGIFSIRSSYSHNAIHCFCFFNLVSIFPKLHDQNPRAIVVSQPA</sequence>
<keyword evidence="2" id="KW-1185">Reference proteome</keyword>
<dbReference type="Gramene" id="rna-AYBTSS11_LOCUS124">
    <property type="protein sequence ID" value="CAJ1782429.1"/>
    <property type="gene ID" value="gene-AYBTSS11_LOCUS124"/>
</dbReference>
<reference evidence="1" key="1">
    <citation type="submission" date="2023-10" db="EMBL/GenBank/DDBJ databases">
        <authorList>
            <person name="Domelevo Entfellner J.-B."/>
        </authorList>
    </citation>
    <scope>NUCLEOTIDE SEQUENCE</scope>
</reference>
<protein>
    <submittedName>
        <fullName evidence="1">Uncharacterized protein</fullName>
    </submittedName>
</protein>
<dbReference type="EMBL" id="OY731398">
    <property type="protein sequence ID" value="CAJ1782429.1"/>
    <property type="molecule type" value="Genomic_DNA"/>
</dbReference>
<evidence type="ECO:0000313" key="2">
    <source>
        <dbReference type="Proteomes" id="UP001189624"/>
    </source>
</evidence>
<proteinExistence type="predicted"/>
<name>A0AA86RUJ6_9FABA</name>
<organism evidence="1 2">
    <name type="scientific">Sphenostylis stenocarpa</name>
    <dbReference type="NCBI Taxonomy" id="92480"/>
    <lineage>
        <taxon>Eukaryota</taxon>
        <taxon>Viridiplantae</taxon>
        <taxon>Streptophyta</taxon>
        <taxon>Embryophyta</taxon>
        <taxon>Tracheophyta</taxon>
        <taxon>Spermatophyta</taxon>
        <taxon>Magnoliopsida</taxon>
        <taxon>eudicotyledons</taxon>
        <taxon>Gunneridae</taxon>
        <taxon>Pentapetalae</taxon>
        <taxon>rosids</taxon>
        <taxon>fabids</taxon>
        <taxon>Fabales</taxon>
        <taxon>Fabaceae</taxon>
        <taxon>Papilionoideae</taxon>
        <taxon>50 kb inversion clade</taxon>
        <taxon>NPAAA clade</taxon>
        <taxon>indigoferoid/millettioid clade</taxon>
        <taxon>Phaseoleae</taxon>
        <taxon>Sphenostylis</taxon>
    </lineage>
</organism>
<accession>A0AA86RUJ6</accession>
<dbReference type="Proteomes" id="UP001189624">
    <property type="component" value="Chromosome 1"/>
</dbReference>
<dbReference type="AlphaFoldDB" id="A0AA86RUJ6"/>
<evidence type="ECO:0000313" key="1">
    <source>
        <dbReference type="EMBL" id="CAJ1782429.1"/>
    </source>
</evidence>
<gene>
    <name evidence="1" type="ORF">AYBTSS11_LOCUS124</name>
</gene>